<accession>A0AAN9MLB4</accession>
<proteinExistence type="predicted"/>
<keyword evidence="1" id="KW-0677">Repeat</keyword>
<feature type="domain" description="Disease resistance N-terminal" evidence="4">
    <location>
        <begin position="3"/>
        <end position="61"/>
    </location>
</feature>
<dbReference type="InterPro" id="IPR041118">
    <property type="entry name" value="Rx_N"/>
</dbReference>
<evidence type="ECO:0000256" key="2">
    <source>
        <dbReference type="ARBA" id="ARBA00022741"/>
    </source>
</evidence>
<dbReference type="GO" id="GO:0006952">
    <property type="term" value="P:defense response"/>
    <property type="evidence" value="ECO:0007669"/>
    <property type="project" value="UniProtKB-KW"/>
</dbReference>
<organism evidence="5 6">
    <name type="scientific">Phaseolus coccineus</name>
    <name type="common">Scarlet runner bean</name>
    <name type="synonym">Phaseolus multiflorus</name>
    <dbReference type="NCBI Taxonomy" id="3886"/>
    <lineage>
        <taxon>Eukaryota</taxon>
        <taxon>Viridiplantae</taxon>
        <taxon>Streptophyta</taxon>
        <taxon>Embryophyta</taxon>
        <taxon>Tracheophyta</taxon>
        <taxon>Spermatophyta</taxon>
        <taxon>Magnoliopsida</taxon>
        <taxon>eudicotyledons</taxon>
        <taxon>Gunneridae</taxon>
        <taxon>Pentapetalae</taxon>
        <taxon>rosids</taxon>
        <taxon>fabids</taxon>
        <taxon>Fabales</taxon>
        <taxon>Fabaceae</taxon>
        <taxon>Papilionoideae</taxon>
        <taxon>50 kb inversion clade</taxon>
        <taxon>NPAAA clade</taxon>
        <taxon>indigoferoid/millettioid clade</taxon>
        <taxon>Phaseoleae</taxon>
        <taxon>Phaseolus</taxon>
    </lineage>
</organism>
<evidence type="ECO:0000313" key="5">
    <source>
        <dbReference type="EMBL" id="KAK7356547.1"/>
    </source>
</evidence>
<dbReference type="EMBL" id="JAYMYR010000006">
    <property type="protein sequence ID" value="KAK7356547.1"/>
    <property type="molecule type" value="Genomic_DNA"/>
</dbReference>
<keyword evidence="2" id="KW-0547">Nucleotide-binding</keyword>
<keyword evidence="3" id="KW-0611">Plant defense</keyword>
<evidence type="ECO:0000259" key="4">
    <source>
        <dbReference type="Pfam" id="PF18052"/>
    </source>
</evidence>
<dbReference type="GO" id="GO:0000166">
    <property type="term" value="F:nucleotide binding"/>
    <property type="evidence" value="ECO:0007669"/>
    <property type="project" value="UniProtKB-KW"/>
</dbReference>
<evidence type="ECO:0000256" key="1">
    <source>
        <dbReference type="ARBA" id="ARBA00022737"/>
    </source>
</evidence>
<reference evidence="5 6" key="1">
    <citation type="submission" date="2024-01" db="EMBL/GenBank/DDBJ databases">
        <title>The genomes of 5 underutilized Papilionoideae crops provide insights into root nodulation and disease resistanc.</title>
        <authorList>
            <person name="Jiang F."/>
        </authorList>
    </citation>
    <scope>NUCLEOTIDE SEQUENCE [LARGE SCALE GENOMIC DNA]</scope>
    <source>
        <strain evidence="5">JINMINGXINNONG_FW02</strain>
        <tissue evidence="5">Leaves</tissue>
    </source>
</reference>
<dbReference type="Proteomes" id="UP001374584">
    <property type="component" value="Unassembled WGS sequence"/>
</dbReference>
<dbReference type="AlphaFoldDB" id="A0AAN9MLB4"/>
<dbReference type="Gene3D" id="1.20.5.4130">
    <property type="match status" value="1"/>
</dbReference>
<comment type="caution">
    <text evidence="5">The sequence shown here is derived from an EMBL/GenBank/DDBJ whole genome shotgun (WGS) entry which is preliminary data.</text>
</comment>
<dbReference type="Pfam" id="PF18052">
    <property type="entry name" value="Rx_N"/>
    <property type="match status" value="1"/>
</dbReference>
<sequence>MTEVERELQSIRGEKELMEALFRDEDDIGREKLDGRRSKIWVEQVREVACEIDFLLIECNMAGLNNILECHARDTLADSSTASRFPLTTSNAVIAQKAVTNSFFLHPLQLIDYENSWILFTRKLQVDIQSKSKLQEIAEKLVTKCGWTFNQNCSLLPVL</sequence>
<evidence type="ECO:0000313" key="6">
    <source>
        <dbReference type="Proteomes" id="UP001374584"/>
    </source>
</evidence>
<name>A0AAN9MLB4_PHACN</name>
<evidence type="ECO:0000256" key="3">
    <source>
        <dbReference type="ARBA" id="ARBA00022821"/>
    </source>
</evidence>
<gene>
    <name evidence="5" type="ORF">VNO80_15821</name>
</gene>
<protein>
    <recommendedName>
        <fullName evidence="4">Disease resistance N-terminal domain-containing protein</fullName>
    </recommendedName>
</protein>
<keyword evidence="6" id="KW-1185">Reference proteome</keyword>